<keyword evidence="2" id="KW-1185">Reference proteome</keyword>
<reference evidence="1 2" key="1">
    <citation type="submission" date="2021-08" db="EMBL/GenBank/DDBJ databases">
        <title>Draft Genome Sequence of Phanerochaete sordida strain YK-624.</title>
        <authorList>
            <person name="Mori T."/>
            <person name="Dohra H."/>
            <person name="Suzuki T."/>
            <person name="Kawagishi H."/>
            <person name="Hirai H."/>
        </authorList>
    </citation>
    <scope>NUCLEOTIDE SEQUENCE [LARGE SCALE GENOMIC DNA]</scope>
    <source>
        <strain evidence="1 2">YK-624</strain>
    </source>
</reference>
<dbReference type="EMBL" id="BPQB01000028">
    <property type="protein sequence ID" value="GJE92689.1"/>
    <property type="molecule type" value="Genomic_DNA"/>
</dbReference>
<comment type="caution">
    <text evidence="1">The sequence shown here is derived from an EMBL/GenBank/DDBJ whole genome shotgun (WGS) entry which is preliminary data.</text>
</comment>
<organism evidence="1 2">
    <name type="scientific">Phanerochaete sordida</name>
    <dbReference type="NCBI Taxonomy" id="48140"/>
    <lineage>
        <taxon>Eukaryota</taxon>
        <taxon>Fungi</taxon>
        <taxon>Dikarya</taxon>
        <taxon>Basidiomycota</taxon>
        <taxon>Agaricomycotina</taxon>
        <taxon>Agaricomycetes</taxon>
        <taxon>Polyporales</taxon>
        <taxon>Phanerochaetaceae</taxon>
        <taxon>Phanerochaete</taxon>
    </lineage>
</organism>
<evidence type="ECO:0000313" key="1">
    <source>
        <dbReference type="EMBL" id="GJE92689.1"/>
    </source>
</evidence>
<evidence type="ECO:0000313" key="2">
    <source>
        <dbReference type="Proteomes" id="UP000703269"/>
    </source>
</evidence>
<accession>A0A9P3GFC4</accession>
<protein>
    <submittedName>
        <fullName evidence="1">Uncharacterized protein</fullName>
    </submittedName>
</protein>
<sequence>MNADIIILAYHLCHGSVIPNYTSAKHYSWPVSHREKQGTHSCGAARARQIPPSAAPGRAVLGPWESALCRQRFNAGRSTLGMILQLGGVQAKDLREAATSQRIQDVATAKQATCKLPVAD</sequence>
<gene>
    <name evidence="1" type="ORF">PsYK624_088440</name>
</gene>
<name>A0A9P3GFC4_9APHY</name>
<proteinExistence type="predicted"/>
<dbReference type="Proteomes" id="UP000703269">
    <property type="component" value="Unassembled WGS sequence"/>
</dbReference>
<dbReference type="AlphaFoldDB" id="A0A9P3GFC4"/>